<evidence type="ECO:0008006" key="3">
    <source>
        <dbReference type="Google" id="ProtNLM"/>
    </source>
</evidence>
<feature type="non-terminal residue" evidence="1">
    <location>
        <position position="56"/>
    </location>
</feature>
<dbReference type="AlphaFoldDB" id="A0A822ERD4"/>
<dbReference type="SUPFAM" id="SSF56112">
    <property type="entry name" value="Protein kinase-like (PK-like)"/>
    <property type="match status" value="1"/>
</dbReference>
<proteinExistence type="predicted"/>
<protein>
    <recommendedName>
        <fullName evidence="3">Serine-threonine/tyrosine-protein kinase catalytic domain-containing protein</fullName>
    </recommendedName>
</protein>
<reference evidence="1" key="1">
    <citation type="submission" date="2021-02" db="EMBL/GenBank/DDBJ databases">
        <authorList>
            <person name="Nowell W R."/>
        </authorList>
    </citation>
    <scope>NUCLEOTIDE SEQUENCE</scope>
</reference>
<sequence length="56" mass="6316">ELSSPTLILDLMVACWSKHPNDRPSADDIHRLSSSIEFCHLMDAIEIGNREDFSDS</sequence>
<name>A0A822ERD4_9BILA</name>
<evidence type="ECO:0000313" key="1">
    <source>
        <dbReference type="EMBL" id="CAF5104442.1"/>
    </source>
</evidence>
<dbReference type="EMBL" id="CAJOBR010072662">
    <property type="protein sequence ID" value="CAF5104442.1"/>
    <property type="molecule type" value="Genomic_DNA"/>
</dbReference>
<evidence type="ECO:0000313" key="2">
    <source>
        <dbReference type="Proteomes" id="UP000663848"/>
    </source>
</evidence>
<dbReference type="InterPro" id="IPR011009">
    <property type="entry name" value="Kinase-like_dom_sf"/>
</dbReference>
<accession>A0A822ERD4</accession>
<feature type="non-terminal residue" evidence="1">
    <location>
        <position position="1"/>
    </location>
</feature>
<gene>
    <name evidence="1" type="ORF">QYT958_LOCUS45027</name>
</gene>
<organism evidence="1 2">
    <name type="scientific">Rotaria socialis</name>
    <dbReference type="NCBI Taxonomy" id="392032"/>
    <lineage>
        <taxon>Eukaryota</taxon>
        <taxon>Metazoa</taxon>
        <taxon>Spiralia</taxon>
        <taxon>Gnathifera</taxon>
        <taxon>Rotifera</taxon>
        <taxon>Eurotatoria</taxon>
        <taxon>Bdelloidea</taxon>
        <taxon>Philodinida</taxon>
        <taxon>Philodinidae</taxon>
        <taxon>Rotaria</taxon>
    </lineage>
</organism>
<dbReference type="Proteomes" id="UP000663848">
    <property type="component" value="Unassembled WGS sequence"/>
</dbReference>
<comment type="caution">
    <text evidence="1">The sequence shown here is derived from an EMBL/GenBank/DDBJ whole genome shotgun (WGS) entry which is preliminary data.</text>
</comment>